<feature type="transmembrane region" description="Helical" evidence="6">
    <location>
        <begin position="264"/>
        <end position="287"/>
    </location>
</feature>
<evidence type="ECO:0000256" key="4">
    <source>
        <dbReference type="ARBA" id="ARBA00023136"/>
    </source>
</evidence>
<keyword evidence="2 6" id="KW-0812">Transmembrane</keyword>
<organism evidence="8 9">
    <name type="scientific">Pleurodeles waltl</name>
    <name type="common">Iberian ribbed newt</name>
    <dbReference type="NCBI Taxonomy" id="8319"/>
    <lineage>
        <taxon>Eukaryota</taxon>
        <taxon>Metazoa</taxon>
        <taxon>Chordata</taxon>
        <taxon>Craniata</taxon>
        <taxon>Vertebrata</taxon>
        <taxon>Euteleostomi</taxon>
        <taxon>Amphibia</taxon>
        <taxon>Batrachia</taxon>
        <taxon>Caudata</taxon>
        <taxon>Salamandroidea</taxon>
        <taxon>Salamandridae</taxon>
        <taxon>Pleurodelinae</taxon>
        <taxon>Pleurodeles</taxon>
    </lineage>
</organism>
<protein>
    <recommendedName>
        <fullName evidence="7">G-protein coupled receptors family 3 profile domain-containing protein</fullName>
    </recommendedName>
</protein>
<keyword evidence="9" id="KW-1185">Reference proteome</keyword>
<proteinExistence type="predicted"/>
<dbReference type="Pfam" id="PF00003">
    <property type="entry name" value="7tm_3"/>
    <property type="match status" value="1"/>
</dbReference>
<evidence type="ECO:0000256" key="3">
    <source>
        <dbReference type="ARBA" id="ARBA00022989"/>
    </source>
</evidence>
<keyword evidence="4 6" id="KW-0472">Membrane</keyword>
<dbReference type="GO" id="GO:0004930">
    <property type="term" value="F:G protein-coupled receptor activity"/>
    <property type="evidence" value="ECO:0007669"/>
    <property type="project" value="InterPro"/>
</dbReference>
<feature type="domain" description="G-protein coupled receptors family 3 profile" evidence="7">
    <location>
        <begin position="40"/>
        <end position="302"/>
    </location>
</feature>
<sequence length="305" mass="34334">MFGTLDSPDCWPCPEDHWPNDERTRCDPTTLQFLSFDDTLGITLSCLTSLLFLITLLFICIFKKYQDTPIVKANNRELSYVLLIALMLCFLSPFTFIGHPTMATCMIRQNSFGIIFSISISTILAKTITVIMAFNARDPTSRSSRWLGARMPSGVVLLCSCVPILICTVWLLLDPPFPVKIQMGDTTIIQCDEGSVLFFYLMLGYLGFLATVSFVVAFYARNLPQSFNEAKYLTFSMLVFLAVWVSFIPAYLSTNGKYLVAVEIFAILSSSAGLLGCIFIPKCYIILCRKEMNTKQYLMQKPISK</sequence>
<comment type="caution">
    <text evidence="8">The sequence shown here is derived from an EMBL/GenBank/DDBJ whole genome shotgun (WGS) entry which is preliminary data.</text>
</comment>
<evidence type="ECO:0000256" key="5">
    <source>
        <dbReference type="ARBA" id="ARBA00023180"/>
    </source>
</evidence>
<dbReference type="AlphaFoldDB" id="A0AAV7V4A3"/>
<dbReference type="Gene3D" id="2.10.50.30">
    <property type="entry name" value="GPCR, family 3, nine cysteines domain"/>
    <property type="match status" value="1"/>
</dbReference>
<comment type="subcellular location">
    <subcellularLocation>
        <location evidence="1">Membrane</location>
        <topology evidence="1">Multi-pass membrane protein</topology>
    </subcellularLocation>
</comment>
<feature type="transmembrane region" description="Helical" evidence="6">
    <location>
        <begin position="80"/>
        <end position="99"/>
    </location>
</feature>
<dbReference type="GO" id="GO:0005886">
    <property type="term" value="C:plasma membrane"/>
    <property type="evidence" value="ECO:0007669"/>
    <property type="project" value="TreeGrafter"/>
</dbReference>
<dbReference type="InterPro" id="IPR000337">
    <property type="entry name" value="GPCR_3"/>
</dbReference>
<dbReference type="InterPro" id="IPR000068">
    <property type="entry name" value="GPCR_3_Ca_sens_rcpt-rel"/>
</dbReference>
<evidence type="ECO:0000259" key="7">
    <source>
        <dbReference type="PROSITE" id="PS50259"/>
    </source>
</evidence>
<feature type="transmembrane region" description="Helical" evidence="6">
    <location>
        <begin position="232"/>
        <end position="252"/>
    </location>
</feature>
<feature type="transmembrane region" description="Helical" evidence="6">
    <location>
        <begin position="40"/>
        <end position="59"/>
    </location>
</feature>
<evidence type="ECO:0000256" key="2">
    <source>
        <dbReference type="ARBA" id="ARBA00022692"/>
    </source>
</evidence>
<dbReference type="PANTHER" id="PTHR24061:SF599">
    <property type="entry name" value="G-PROTEIN COUPLED RECEPTORS FAMILY 3 PROFILE DOMAIN-CONTAINING PROTEIN"/>
    <property type="match status" value="1"/>
</dbReference>
<keyword evidence="3 6" id="KW-1133">Transmembrane helix</keyword>
<evidence type="ECO:0000313" key="8">
    <source>
        <dbReference type="EMBL" id="KAJ1196264.1"/>
    </source>
</evidence>
<dbReference type="PROSITE" id="PS50259">
    <property type="entry name" value="G_PROTEIN_RECEP_F3_4"/>
    <property type="match status" value="1"/>
</dbReference>
<dbReference type="PRINTS" id="PR00248">
    <property type="entry name" value="GPCRMGR"/>
</dbReference>
<evidence type="ECO:0000313" key="9">
    <source>
        <dbReference type="Proteomes" id="UP001066276"/>
    </source>
</evidence>
<feature type="transmembrane region" description="Helical" evidence="6">
    <location>
        <begin position="111"/>
        <end position="134"/>
    </location>
</feature>
<dbReference type="EMBL" id="JANPWB010000003">
    <property type="protein sequence ID" value="KAJ1196264.1"/>
    <property type="molecule type" value="Genomic_DNA"/>
</dbReference>
<dbReference type="InterPro" id="IPR038550">
    <property type="entry name" value="GPCR_3_9-Cys_sf"/>
</dbReference>
<name>A0AAV7V4A3_PLEWA</name>
<evidence type="ECO:0000256" key="6">
    <source>
        <dbReference type="SAM" id="Phobius"/>
    </source>
</evidence>
<dbReference type="PANTHER" id="PTHR24061">
    <property type="entry name" value="CALCIUM-SENSING RECEPTOR-RELATED"/>
    <property type="match status" value="1"/>
</dbReference>
<gene>
    <name evidence="8" type="ORF">NDU88_000135</name>
</gene>
<accession>A0AAV7V4A3</accession>
<dbReference type="InterPro" id="IPR017978">
    <property type="entry name" value="GPCR_3_C"/>
</dbReference>
<feature type="transmembrane region" description="Helical" evidence="6">
    <location>
        <begin position="197"/>
        <end position="220"/>
    </location>
</feature>
<feature type="transmembrane region" description="Helical" evidence="6">
    <location>
        <begin position="155"/>
        <end position="173"/>
    </location>
</feature>
<evidence type="ECO:0000256" key="1">
    <source>
        <dbReference type="ARBA" id="ARBA00004141"/>
    </source>
</evidence>
<reference evidence="8" key="1">
    <citation type="journal article" date="2022" name="bioRxiv">
        <title>Sequencing and chromosome-scale assembly of the giantPleurodeles waltlgenome.</title>
        <authorList>
            <person name="Brown T."/>
            <person name="Elewa A."/>
            <person name="Iarovenko S."/>
            <person name="Subramanian E."/>
            <person name="Araus A.J."/>
            <person name="Petzold A."/>
            <person name="Susuki M."/>
            <person name="Suzuki K.-i.T."/>
            <person name="Hayashi T."/>
            <person name="Toyoda A."/>
            <person name="Oliveira C."/>
            <person name="Osipova E."/>
            <person name="Leigh N.D."/>
            <person name="Simon A."/>
            <person name="Yun M.H."/>
        </authorList>
    </citation>
    <scope>NUCLEOTIDE SEQUENCE</scope>
    <source>
        <strain evidence="8">20211129_DDA</strain>
        <tissue evidence="8">Liver</tissue>
    </source>
</reference>
<dbReference type="Proteomes" id="UP001066276">
    <property type="component" value="Chromosome 2_1"/>
</dbReference>
<keyword evidence="5" id="KW-0325">Glycoprotein</keyword>